<sequence>MPNTYYFHKGETRCSIIDRMRKGMLDYVNTLWKNRNPSLPFRSKEEAIILASIVEKETALPSERALIAGVFINRLKLNMRLQSDPTVAYGLNRANAKGLTKGDLKTDTPYNTYTKKGLPIGAIANPGKASLYAVFHPEVTNYLYFVADGTGAHKFSSSLDEHNKFVANWRKIQKSSLQ</sequence>
<dbReference type="PANTHER" id="PTHR30518">
    <property type="entry name" value="ENDOLYTIC MUREIN TRANSGLYCOSYLASE"/>
    <property type="match status" value="1"/>
</dbReference>
<evidence type="ECO:0000313" key="7">
    <source>
        <dbReference type="EMBL" id="KAL0263799.1"/>
    </source>
</evidence>
<dbReference type="CDD" id="cd08010">
    <property type="entry name" value="MltG_like"/>
    <property type="match status" value="1"/>
</dbReference>
<keyword evidence="4" id="KW-0472">Membrane</keyword>
<dbReference type="FunFam" id="3.30.160.60:FF:000242">
    <property type="entry name" value="Endolytic murein transglycosylase"/>
    <property type="match status" value="1"/>
</dbReference>
<protein>
    <submittedName>
        <fullName evidence="7">Uncharacterized protein</fullName>
    </submittedName>
</protein>
<evidence type="ECO:0000256" key="5">
    <source>
        <dbReference type="ARBA" id="ARBA00023239"/>
    </source>
</evidence>
<evidence type="ECO:0000256" key="4">
    <source>
        <dbReference type="ARBA" id="ARBA00023136"/>
    </source>
</evidence>
<keyword evidence="5" id="KW-0456">Lyase</keyword>
<keyword evidence="2" id="KW-0812">Transmembrane</keyword>
<evidence type="ECO:0000256" key="2">
    <source>
        <dbReference type="ARBA" id="ARBA00022692"/>
    </source>
</evidence>
<dbReference type="AlphaFoldDB" id="A0AAW2H625"/>
<evidence type="ECO:0000256" key="3">
    <source>
        <dbReference type="ARBA" id="ARBA00022989"/>
    </source>
</evidence>
<organism evidence="7">
    <name type="scientific">Menopon gallinae</name>
    <name type="common">poultry shaft louse</name>
    <dbReference type="NCBI Taxonomy" id="328185"/>
    <lineage>
        <taxon>Eukaryota</taxon>
        <taxon>Metazoa</taxon>
        <taxon>Ecdysozoa</taxon>
        <taxon>Arthropoda</taxon>
        <taxon>Hexapoda</taxon>
        <taxon>Insecta</taxon>
        <taxon>Pterygota</taxon>
        <taxon>Neoptera</taxon>
        <taxon>Paraneoptera</taxon>
        <taxon>Psocodea</taxon>
        <taxon>Troctomorpha</taxon>
        <taxon>Phthiraptera</taxon>
        <taxon>Amblycera</taxon>
        <taxon>Menoponidae</taxon>
        <taxon>Menopon</taxon>
    </lineage>
</organism>
<dbReference type="InterPro" id="IPR003770">
    <property type="entry name" value="MLTG-like"/>
</dbReference>
<evidence type="ECO:0000256" key="1">
    <source>
        <dbReference type="ARBA" id="ARBA00022475"/>
    </source>
</evidence>
<proteinExistence type="predicted"/>
<name>A0AAW2H625_9NEOP</name>
<accession>A0AAW2H625</accession>
<keyword evidence="6" id="KW-0961">Cell wall biogenesis/degradation</keyword>
<dbReference type="NCBIfam" id="TIGR00247">
    <property type="entry name" value="endolytic transglycosylase MltG"/>
    <property type="match status" value="1"/>
</dbReference>
<dbReference type="PANTHER" id="PTHR30518:SF2">
    <property type="entry name" value="ENDOLYTIC MUREIN TRANSGLYCOSYLASE"/>
    <property type="match status" value="1"/>
</dbReference>
<comment type="caution">
    <text evidence="7">The sequence shown here is derived from an EMBL/GenBank/DDBJ whole genome shotgun (WGS) entry which is preliminary data.</text>
</comment>
<gene>
    <name evidence="7" type="ORF">PYX00_011098</name>
</gene>
<dbReference type="EMBL" id="JARGDH010000093">
    <property type="protein sequence ID" value="KAL0263799.1"/>
    <property type="molecule type" value="Genomic_DNA"/>
</dbReference>
<dbReference type="GO" id="GO:0071555">
    <property type="term" value="P:cell wall organization"/>
    <property type="evidence" value="ECO:0007669"/>
    <property type="project" value="UniProtKB-KW"/>
</dbReference>
<reference evidence="7" key="1">
    <citation type="journal article" date="2024" name="Gigascience">
        <title>Chromosome-level genome of the poultry shaft louse Menopon gallinae provides insight into the host-switching and adaptive evolution of parasitic lice.</title>
        <authorList>
            <person name="Xu Y."/>
            <person name="Ma L."/>
            <person name="Liu S."/>
            <person name="Liang Y."/>
            <person name="Liu Q."/>
            <person name="He Z."/>
            <person name="Tian L."/>
            <person name="Duan Y."/>
            <person name="Cai W."/>
            <person name="Li H."/>
            <person name="Song F."/>
        </authorList>
    </citation>
    <scope>NUCLEOTIDE SEQUENCE</scope>
    <source>
        <strain evidence="7">Cailab_2023a</strain>
    </source>
</reference>
<evidence type="ECO:0000256" key="6">
    <source>
        <dbReference type="ARBA" id="ARBA00023316"/>
    </source>
</evidence>
<keyword evidence="3" id="KW-1133">Transmembrane helix</keyword>
<dbReference type="Pfam" id="PF02618">
    <property type="entry name" value="YceG"/>
    <property type="match status" value="1"/>
</dbReference>
<dbReference type="GO" id="GO:0016829">
    <property type="term" value="F:lyase activity"/>
    <property type="evidence" value="ECO:0007669"/>
    <property type="project" value="UniProtKB-KW"/>
</dbReference>
<dbReference type="Gene3D" id="3.30.160.60">
    <property type="entry name" value="Classic Zinc Finger"/>
    <property type="match status" value="1"/>
</dbReference>
<keyword evidence="1" id="KW-1003">Cell membrane</keyword>